<dbReference type="Gene3D" id="1.10.238.10">
    <property type="entry name" value="EF-hand"/>
    <property type="match status" value="1"/>
</dbReference>
<dbReference type="Proteomes" id="UP000186804">
    <property type="component" value="Unassembled WGS sequence"/>
</dbReference>
<comment type="caution">
    <text evidence="6">The sequence shown here is derived from an EMBL/GenBank/DDBJ whole genome shotgun (WGS) entry which is preliminary data.</text>
</comment>
<protein>
    <recommendedName>
        <fullName evidence="1">Calmodulin</fullName>
    </recommendedName>
</protein>
<keyword evidence="4" id="KW-0007">Acetylation</keyword>
<dbReference type="InterPro" id="IPR002048">
    <property type="entry name" value="EF_hand_dom"/>
</dbReference>
<keyword evidence="7" id="KW-1185">Reference proteome</keyword>
<dbReference type="GeneID" id="92367725"/>
<accession>A0A1J4MV23</accession>
<dbReference type="InterPro" id="IPR011992">
    <property type="entry name" value="EF-hand-dom_pair"/>
</dbReference>
<keyword evidence="3" id="KW-0677">Repeat</keyword>
<dbReference type="InterPro" id="IPR050230">
    <property type="entry name" value="CALM/Myosin/TropC-like"/>
</dbReference>
<proteinExistence type="predicted"/>
<evidence type="ECO:0000256" key="3">
    <source>
        <dbReference type="ARBA" id="ARBA00022737"/>
    </source>
</evidence>
<dbReference type="PANTHER" id="PTHR23048">
    <property type="entry name" value="MYOSIN LIGHT CHAIN 1, 3"/>
    <property type="match status" value="1"/>
</dbReference>
<dbReference type="AlphaFoldDB" id="A0A1J4MV23"/>
<feature type="domain" description="EF-hand" evidence="5">
    <location>
        <begin position="11"/>
        <end position="46"/>
    </location>
</feature>
<gene>
    <name evidence="6" type="ORF">cand_035410</name>
</gene>
<reference evidence="6 7" key="1">
    <citation type="submission" date="2016-10" db="EMBL/GenBank/DDBJ databases">
        <title>Reductive evolution of mitochondrial metabolism and differential evolution of invasion-related proteins in Cryptosporidium.</title>
        <authorList>
            <person name="Liu S."/>
            <person name="Roellig D.M."/>
            <person name="Guo Y."/>
            <person name="Li N."/>
            <person name="Frace M.A."/>
            <person name="Tang K."/>
            <person name="Zhang L."/>
            <person name="Feng Y."/>
            <person name="Xiao L."/>
        </authorList>
    </citation>
    <scope>NUCLEOTIDE SEQUENCE [LARGE SCALE GENOMIC DNA]</scope>
    <source>
        <strain evidence="6">30847</strain>
    </source>
</reference>
<dbReference type="VEuPathDB" id="CryptoDB:cand_035410"/>
<dbReference type="PROSITE" id="PS50222">
    <property type="entry name" value="EF_HAND_2"/>
    <property type="match status" value="1"/>
</dbReference>
<dbReference type="EMBL" id="LRBS01000007">
    <property type="protein sequence ID" value="OII78114.1"/>
    <property type="molecule type" value="Genomic_DNA"/>
</dbReference>
<dbReference type="SUPFAM" id="SSF47473">
    <property type="entry name" value="EF-hand"/>
    <property type="match status" value="1"/>
</dbReference>
<evidence type="ECO:0000256" key="2">
    <source>
        <dbReference type="ARBA" id="ARBA00022723"/>
    </source>
</evidence>
<dbReference type="GO" id="GO:0016460">
    <property type="term" value="C:myosin II complex"/>
    <property type="evidence" value="ECO:0007669"/>
    <property type="project" value="TreeGrafter"/>
</dbReference>
<evidence type="ECO:0000256" key="1">
    <source>
        <dbReference type="ARBA" id="ARBA00020786"/>
    </source>
</evidence>
<sequence>MIDETLGLSRARQQELKQLFSIMDREKTGRINDTKLIHMLKSIGVKLSKRDLLAISAEVRERGEYTLDDILKIGEVVYNDEIIAKDLVDALLFISGGKDIISASELRRYLLLTGSIVKLTEEEVDCILSDIGESIINIYDFIAYCITE</sequence>
<evidence type="ECO:0000259" key="5">
    <source>
        <dbReference type="PROSITE" id="PS50222"/>
    </source>
</evidence>
<evidence type="ECO:0000313" key="7">
    <source>
        <dbReference type="Proteomes" id="UP000186804"/>
    </source>
</evidence>
<dbReference type="RefSeq" id="XP_067069960.1">
    <property type="nucleotide sequence ID" value="XM_067213767.1"/>
</dbReference>
<dbReference type="OrthoDB" id="26525at2759"/>
<evidence type="ECO:0000313" key="6">
    <source>
        <dbReference type="EMBL" id="OII78114.1"/>
    </source>
</evidence>
<dbReference type="GO" id="GO:0005509">
    <property type="term" value="F:calcium ion binding"/>
    <property type="evidence" value="ECO:0007669"/>
    <property type="project" value="InterPro"/>
</dbReference>
<name>A0A1J4MV23_9CRYT</name>
<keyword evidence="2" id="KW-0479">Metal-binding</keyword>
<dbReference type="PANTHER" id="PTHR23048:SF0">
    <property type="entry name" value="CALMODULIN LIKE 3"/>
    <property type="match status" value="1"/>
</dbReference>
<evidence type="ECO:0000256" key="4">
    <source>
        <dbReference type="ARBA" id="ARBA00022990"/>
    </source>
</evidence>
<organism evidence="6 7">
    <name type="scientific">Cryptosporidium andersoni</name>
    <dbReference type="NCBI Taxonomy" id="117008"/>
    <lineage>
        <taxon>Eukaryota</taxon>
        <taxon>Sar</taxon>
        <taxon>Alveolata</taxon>
        <taxon>Apicomplexa</taxon>
        <taxon>Conoidasida</taxon>
        <taxon>Coccidia</taxon>
        <taxon>Eucoccidiorida</taxon>
        <taxon>Eimeriorina</taxon>
        <taxon>Cryptosporidiidae</taxon>
        <taxon>Cryptosporidium</taxon>
    </lineage>
</organism>